<evidence type="ECO:0000313" key="1">
    <source>
        <dbReference type="EMBL" id="OWM63176.1"/>
    </source>
</evidence>
<gene>
    <name evidence="1" type="ORF">CDL15_Pgr009401</name>
</gene>
<accession>A0A218VS47</accession>
<dbReference type="Proteomes" id="UP000197138">
    <property type="component" value="Unassembled WGS sequence"/>
</dbReference>
<dbReference type="AlphaFoldDB" id="A0A218VS47"/>
<comment type="caution">
    <text evidence="1">The sequence shown here is derived from an EMBL/GenBank/DDBJ whole genome shotgun (WGS) entry which is preliminary data.</text>
</comment>
<dbReference type="EMBL" id="MTKT01006113">
    <property type="protein sequence ID" value="OWM63176.1"/>
    <property type="molecule type" value="Genomic_DNA"/>
</dbReference>
<sequence length="75" mass="8807">MMRCLCTVDRPSDRDHFFTGEGEGREEPLECDGTTRRSREAKWHAWKARCTPGTDRGTRFFLWLERGVGDFKLKI</sequence>
<evidence type="ECO:0000313" key="2">
    <source>
        <dbReference type="Proteomes" id="UP000197138"/>
    </source>
</evidence>
<organism evidence="1 2">
    <name type="scientific">Punica granatum</name>
    <name type="common">Pomegranate</name>
    <dbReference type="NCBI Taxonomy" id="22663"/>
    <lineage>
        <taxon>Eukaryota</taxon>
        <taxon>Viridiplantae</taxon>
        <taxon>Streptophyta</taxon>
        <taxon>Embryophyta</taxon>
        <taxon>Tracheophyta</taxon>
        <taxon>Spermatophyta</taxon>
        <taxon>Magnoliopsida</taxon>
        <taxon>eudicotyledons</taxon>
        <taxon>Gunneridae</taxon>
        <taxon>Pentapetalae</taxon>
        <taxon>rosids</taxon>
        <taxon>malvids</taxon>
        <taxon>Myrtales</taxon>
        <taxon>Lythraceae</taxon>
        <taxon>Punica</taxon>
    </lineage>
</organism>
<name>A0A218VS47_PUNGR</name>
<proteinExistence type="predicted"/>
<reference evidence="2" key="1">
    <citation type="journal article" date="2017" name="Plant J.">
        <title>The pomegranate (Punica granatum L.) genome and the genomics of punicalagin biosynthesis.</title>
        <authorList>
            <person name="Qin G."/>
            <person name="Xu C."/>
            <person name="Ming R."/>
            <person name="Tang H."/>
            <person name="Guyot R."/>
            <person name="Kramer E.M."/>
            <person name="Hu Y."/>
            <person name="Yi X."/>
            <person name="Qi Y."/>
            <person name="Xu X."/>
            <person name="Gao Z."/>
            <person name="Pan H."/>
            <person name="Jian J."/>
            <person name="Tian Y."/>
            <person name="Yue Z."/>
            <person name="Xu Y."/>
        </authorList>
    </citation>
    <scope>NUCLEOTIDE SEQUENCE [LARGE SCALE GENOMIC DNA]</scope>
    <source>
        <strain evidence="2">cv. Dabenzi</strain>
    </source>
</reference>
<protein>
    <submittedName>
        <fullName evidence="1">Uncharacterized protein</fullName>
    </submittedName>
</protein>